<proteinExistence type="predicted"/>
<keyword evidence="2" id="KW-1133">Transmembrane helix</keyword>
<dbReference type="InterPro" id="IPR035217">
    <property type="entry name" value="DUF5453"/>
</dbReference>
<feature type="region of interest" description="Disordered" evidence="1">
    <location>
        <begin position="179"/>
        <end position="203"/>
    </location>
</feature>
<protein>
    <submittedName>
        <fullName evidence="3">Uncharacterized protein</fullName>
    </submittedName>
</protein>
<organism evidence="3">
    <name type="scientific">uncultured Mycoplasmataceae bacterium</name>
    <dbReference type="NCBI Taxonomy" id="300027"/>
    <lineage>
        <taxon>Bacteria</taxon>
        <taxon>Bacillati</taxon>
        <taxon>Mycoplasmatota</taxon>
        <taxon>Mollicutes</taxon>
        <taxon>Mycoplasmataceae</taxon>
        <taxon>environmental samples</taxon>
    </lineage>
</organism>
<feature type="transmembrane region" description="Helical" evidence="2">
    <location>
        <begin position="30"/>
        <end position="51"/>
    </location>
</feature>
<keyword evidence="2" id="KW-0472">Membrane</keyword>
<evidence type="ECO:0000256" key="2">
    <source>
        <dbReference type="SAM" id="Phobius"/>
    </source>
</evidence>
<accession>A0A6G9HH66</accession>
<feature type="transmembrane region" description="Helical" evidence="2">
    <location>
        <begin position="63"/>
        <end position="84"/>
    </location>
</feature>
<feature type="transmembrane region" description="Helical" evidence="2">
    <location>
        <begin position="137"/>
        <end position="159"/>
    </location>
</feature>
<feature type="transmembrane region" description="Helical" evidence="2">
    <location>
        <begin position="104"/>
        <end position="125"/>
    </location>
</feature>
<dbReference type="Pfam" id="PF17534">
    <property type="entry name" value="DUF5453"/>
    <property type="match status" value="1"/>
</dbReference>
<keyword evidence="2" id="KW-0812">Transmembrane</keyword>
<dbReference type="EMBL" id="MN991199">
    <property type="protein sequence ID" value="QIQ09953.1"/>
    <property type="molecule type" value="Genomic_DNA"/>
</dbReference>
<dbReference type="AlphaFoldDB" id="A0A6G9HH66"/>
<sequence length="203" mass="23179">MSDLTKKVKTDKKQTEIENNENEDSFLLNWTWYVLLGFCFLLLLGFALTWIMSSKEITTISNYYIPSLICSLVAIVLLGLFFYYDTKDFNLIKFHVPRKLFNFYYSSLIVFMVGILFAIVYLFCYPSSISVLSNTTFYVIGLVILCLITLVGIGLYRYARYKIDLAIYLRKHGKTVSEAKVSKTNNSSSSEKASSGLTDAAKK</sequence>
<name>A0A6G9HH66_9MOLU</name>
<gene>
    <name evidence="3" type="ORF">PlMoll_1160</name>
</gene>
<evidence type="ECO:0000256" key="1">
    <source>
        <dbReference type="SAM" id="MobiDB-lite"/>
    </source>
</evidence>
<evidence type="ECO:0000313" key="3">
    <source>
        <dbReference type="EMBL" id="QIQ09953.1"/>
    </source>
</evidence>
<reference evidence="3" key="1">
    <citation type="journal article" date="2020" name="J. ISSAAS">
        <title>Lactobacilli and other gastrointestinal microbiota of Peromyscus leucopus, reservoir host for agents of Lyme disease and other zoonoses in North America.</title>
        <authorList>
            <person name="Milovic A."/>
            <person name="Bassam K."/>
            <person name="Shao H."/>
            <person name="Chatzistamou I."/>
            <person name="Tufts D.M."/>
            <person name="Diuk-Wasser M."/>
            <person name="Barbour A.G."/>
        </authorList>
    </citation>
    <scope>NUCLEOTIDE SEQUENCE</scope>
    <source>
        <strain evidence="3">LL85</strain>
    </source>
</reference>
<feature type="compositionally biased region" description="Low complexity" evidence="1">
    <location>
        <begin position="182"/>
        <end position="195"/>
    </location>
</feature>